<comment type="caution">
    <text evidence="1">The sequence shown here is derived from an EMBL/GenBank/DDBJ whole genome shotgun (WGS) entry which is preliminary data.</text>
</comment>
<organism evidence="1 2">
    <name type="scientific">Holospora curviuscula</name>
    <dbReference type="NCBI Taxonomy" id="1082868"/>
    <lineage>
        <taxon>Bacteria</taxon>
        <taxon>Pseudomonadati</taxon>
        <taxon>Pseudomonadota</taxon>
        <taxon>Alphaproteobacteria</taxon>
        <taxon>Holosporales</taxon>
        <taxon>Holosporaceae</taxon>
        <taxon>Holospora</taxon>
    </lineage>
</organism>
<dbReference type="AlphaFoldDB" id="A0A2S5R8R9"/>
<evidence type="ECO:0000313" key="1">
    <source>
        <dbReference type="EMBL" id="PPE03535.1"/>
    </source>
</evidence>
<reference evidence="1 2" key="1">
    <citation type="submission" date="2017-11" db="EMBL/GenBank/DDBJ databases">
        <title>Comparative genomic analysis of Holospora spp., intranuclear symbionts of paramecia.</title>
        <authorList>
            <person name="Garushyants S.K."/>
            <person name="Beliavskaya A."/>
            <person name="Malko D.B."/>
            <person name="Logacheva M.D."/>
            <person name="Rautian M.S."/>
            <person name="Gelfand M.S."/>
        </authorList>
    </citation>
    <scope>NUCLEOTIDE SEQUENCE [LARGE SCALE GENOMIC DNA]</scope>
    <source>
        <strain evidence="2">02AZ16</strain>
    </source>
</reference>
<dbReference type="Proteomes" id="UP000239425">
    <property type="component" value="Unassembled WGS sequence"/>
</dbReference>
<keyword evidence="2" id="KW-1185">Reference proteome</keyword>
<evidence type="ECO:0000313" key="2">
    <source>
        <dbReference type="Proteomes" id="UP000239425"/>
    </source>
</evidence>
<protein>
    <submittedName>
        <fullName evidence="1">Uncharacterized protein</fullName>
    </submittedName>
</protein>
<sequence>MIRDYNPKYDFMHRSNLSKFPQTDSLTNPSAMVLNVMALRFRHT</sequence>
<dbReference type="EMBL" id="PHHC01000095">
    <property type="protein sequence ID" value="PPE03535.1"/>
    <property type="molecule type" value="Genomic_DNA"/>
</dbReference>
<gene>
    <name evidence="1" type="ORF">HCUR_01006</name>
</gene>
<proteinExistence type="predicted"/>
<name>A0A2S5R8R9_9PROT</name>
<accession>A0A2S5R8R9</accession>